<dbReference type="EMBL" id="BAABCN010000002">
    <property type="protein sequence ID" value="GAA3868992.1"/>
    <property type="molecule type" value="Genomic_DNA"/>
</dbReference>
<evidence type="ECO:0000313" key="3">
    <source>
        <dbReference type="Proteomes" id="UP001501803"/>
    </source>
</evidence>
<sequence length="448" mass="44906">MGTFRVGRFVGVLGGAVVILGAGVYGPATLLGPLPAASVTLLTPHAAPTTDTPPVLPAAGASAIAALPLADSAADAGATDAAATADTAMPVPIASAGRATALPMASAAKLITALVTLDAHPLAPGETGESFAATQDDFQGYLDYAAAGARTVSLYPGEVWTERELLQAVILASSNNHADTLARWAFGSLEKYRAEASEWLTAHGLDDTTVVDATGLDEASAGTAADLARLAGLAAGNPTIAEVLTNPESKLADRSGVDNTTATLEIDGVSTLARSYTDAAGVCFLFTATVGSDASSFTMSGAFLGEPDYDTLTADLTALMASARAGVALQPVLSAGDAYARFETPWGDTADGVVRATKTRLGWPSSAADTASATVESVTTGRTGQRVGTVELAAGPAGTGISAPLVLDSGLSDPGPGWRLLNPIPMISALIHSQQSDTTGDDAAEPTP</sequence>
<dbReference type="Pfam" id="PF00768">
    <property type="entry name" value="Peptidase_S11"/>
    <property type="match status" value="1"/>
</dbReference>
<dbReference type="InterPro" id="IPR001967">
    <property type="entry name" value="Peptidase_S11_N"/>
</dbReference>
<organism evidence="2 3">
    <name type="scientific">Leifsonia kafniensis</name>
    <dbReference type="NCBI Taxonomy" id="475957"/>
    <lineage>
        <taxon>Bacteria</taxon>
        <taxon>Bacillati</taxon>
        <taxon>Actinomycetota</taxon>
        <taxon>Actinomycetes</taxon>
        <taxon>Micrococcales</taxon>
        <taxon>Microbacteriaceae</taxon>
        <taxon>Leifsonia</taxon>
    </lineage>
</organism>
<reference evidence="3" key="1">
    <citation type="journal article" date="2019" name="Int. J. Syst. Evol. Microbiol.">
        <title>The Global Catalogue of Microorganisms (GCM) 10K type strain sequencing project: providing services to taxonomists for standard genome sequencing and annotation.</title>
        <authorList>
            <consortium name="The Broad Institute Genomics Platform"/>
            <consortium name="The Broad Institute Genome Sequencing Center for Infectious Disease"/>
            <person name="Wu L."/>
            <person name="Ma J."/>
        </authorList>
    </citation>
    <scope>NUCLEOTIDE SEQUENCE [LARGE SCALE GENOMIC DNA]</scope>
    <source>
        <strain evidence="3">JCM 17021</strain>
    </source>
</reference>
<dbReference type="RefSeq" id="WP_345062988.1">
    <property type="nucleotide sequence ID" value="NZ_BAABCN010000002.1"/>
</dbReference>
<protein>
    <recommendedName>
        <fullName evidence="1">Peptidase S11 D-alanyl-D-alanine carboxypeptidase A N-terminal domain-containing protein</fullName>
    </recommendedName>
</protein>
<dbReference type="SUPFAM" id="SSF56601">
    <property type="entry name" value="beta-lactamase/transpeptidase-like"/>
    <property type="match status" value="1"/>
</dbReference>
<evidence type="ECO:0000313" key="2">
    <source>
        <dbReference type="EMBL" id="GAA3868992.1"/>
    </source>
</evidence>
<proteinExistence type="predicted"/>
<dbReference type="Gene3D" id="3.40.710.10">
    <property type="entry name" value="DD-peptidase/beta-lactamase superfamily"/>
    <property type="match status" value="1"/>
</dbReference>
<keyword evidence="3" id="KW-1185">Reference proteome</keyword>
<evidence type="ECO:0000259" key="1">
    <source>
        <dbReference type="Pfam" id="PF00768"/>
    </source>
</evidence>
<dbReference type="Proteomes" id="UP001501803">
    <property type="component" value="Unassembled WGS sequence"/>
</dbReference>
<accession>A0ABP7KAD1</accession>
<dbReference type="InterPro" id="IPR012338">
    <property type="entry name" value="Beta-lactam/transpept-like"/>
</dbReference>
<feature type="domain" description="Peptidase S11 D-alanyl-D-alanine carboxypeptidase A N-terminal" evidence="1">
    <location>
        <begin position="99"/>
        <end position="291"/>
    </location>
</feature>
<gene>
    <name evidence="2" type="ORF">GCM10022381_10400</name>
</gene>
<name>A0ABP7KAD1_9MICO</name>
<comment type="caution">
    <text evidence="2">The sequence shown here is derived from an EMBL/GenBank/DDBJ whole genome shotgun (WGS) entry which is preliminary data.</text>
</comment>